<keyword evidence="3" id="KW-1185">Reference proteome</keyword>
<proteinExistence type="predicted"/>
<dbReference type="RefSeq" id="WP_013702066.1">
    <property type="nucleotide sequence ID" value="NC_015385.1"/>
</dbReference>
<keyword evidence="1" id="KW-0812">Transmembrane</keyword>
<organism evidence="2 3">
    <name type="scientific">Treponema succinifaciens (strain ATCC 33096 / DSM 2489 / 6091)</name>
    <dbReference type="NCBI Taxonomy" id="869209"/>
    <lineage>
        <taxon>Bacteria</taxon>
        <taxon>Pseudomonadati</taxon>
        <taxon>Spirochaetota</taxon>
        <taxon>Spirochaetia</taxon>
        <taxon>Spirochaetales</taxon>
        <taxon>Treponemataceae</taxon>
        <taxon>Treponema</taxon>
    </lineage>
</organism>
<feature type="transmembrane region" description="Helical" evidence="1">
    <location>
        <begin position="78"/>
        <end position="100"/>
    </location>
</feature>
<accession>F2NSL1</accession>
<name>F2NSL1_TRES6</name>
<keyword evidence="1" id="KW-0472">Membrane</keyword>
<dbReference type="EMBL" id="CP002631">
    <property type="protein sequence ID" value="AEB14785.1"/>
    <property type="molecule type" value="Genomic_DNA"/>
</dbReference>
<dbReference type="STRING" id="869209.Tresu_1899"/>
<feature type="transmembrane region" description="Helical" evidence="1">
    <location>
        <begin position="205"/>
        <end position="227"/>
    </location>
</feature>
<feature type="transmembrane region" description="Helical" evidence="1">
    <location>
        <begin position="165"/>
        <end position="193"/>
    </location>
</feature>
<dbReference type="KEGG" id="tsu:Tresu_1899"/>
<evidence type="ECO:0000313" key="3">
    <source>
        <dbReference type="Proteomes" id="UP000006852"/>
    </source>
</evidence>
<dbReference type="HOGENOM" id="CLU_1111007_0_0_12"/>
<protein>
    <submittedName>
        <fullName evidence="2">Uncharacterized protein</fullName>
    </submittedName>
</protein>
<sequence>MNNFWEKIKLFFIDAKNKIVSFFEKLKNSFCGFLKSLRSKILNFFEKHKNSKTQKDSNLKDEYEETTIKKSLGKKIGFAFLNFFDIVFDLVFAAVIILILKPELINGNSLCNKISIIDFVKNNLPENFLFLIFLCALLAAYFIFKLIFSFIYVRSLQRISCAMIVVLSIVSILLLPTNILFFLLFYFLLYITFQISCGIKPSCAIYKLIAVIVLDITLYFELHLICIDEIWKSIRDIQNSIFEIFGYLKI</sequence>
<evidence type="ECO:0000256" key="1">
    <source>
        <dbReference type="SAM" id="Phobius"/>
    </source>
</evidence>
<dbReference type="GeneID" id="302999035"/>
<gene>
    <name evidence="2" type="ordered locus">Tresu_1899</name>
</gene>
<reference evidence="2 3" key="1">
    <citation type="journal article" date="2011" name="Stand. Genomic Sci.">
        <title>Complete genome sequence of Treponema succinifaciens type strain (6091).</title>
        <authorList>
            <person name="Han C."/>
            <person name="Gronow S."/>
            <person name="Teshima H."/>
            <person name="Lapidus A."/>
            <person name="Nolan M."/>
            <person name="Lucas S."/>
            <person name="Hammon N."/>
            <person name="Deshpande S."/>
            <person name="Cheng J.F."/>
            <person name="Zeytun A."/>
            <person name="Tapia R."/>
            <person name="Goodwin L."/>
            <person name="Pitluck S."/>
            <person name="Liolios K."/>
            <person name="Pagani I."/>
            <person name="Ivanova N."/>
            <person name="Mavromatis K."/>
            <person name="Mikhailova N."/>
            <person name="Huntemann M."/>
            <person name="Pati A."/>
            <person name="Chen A."/>
            <person name="Palaniappan K."/>
            <person name="Land M."/>
            <person name="Hauser L."/>
            <person name="Brambilla E.M."/>
            <person name="Rohde M."/>
            <person name="Goker M."/>
            <person name="Woyke T."/>
            <person name="Bristow J."/>
            <person name="Eisen J.A."/>
            <person name="Markowitz V."/>
            <person name="Hugenholtz P."/>
            <person name="Kyrpides N.C."/>
            <person name="Klenk H.P."/>
            <person name="Detter J.C."/>
        </authorList>
    </citation>
    <scope>NUCLEOTIDE SEQUENCE [LARGE SCALE GENOMIC DNA]</scope>
    <source>
        <strain evidence="3">ATCC 33096 / DSM 2489 / 6091</strain>
    </source>
</reference>
<keyword evidence="1" id="KW-1133">Transmembrane helix</keyword>
<reference evidence="3" key="2">
    <citation type="submission" date="2011-04" db="EMBL/GenBank/DDBJ databases">
        <title>The complete genome of chromosome of Treponema succinifaciens DSM 2489.</title>
        <authorList>
            <person name="Lucas S."/>
            <person name="Copeland A."/>
            <person name="Lapidus A."/>
            <person name="Bruce D."/>
            <person name="Goodwin L."/>
            <person name="Pitluck S."/>
            <person name="Peters L."/>
            <person name="Kyrpides N."/>
            <person name="Mavromatis K."/>
            <person name="Ivanova N."/>
            <person name="Ovchinnikova G."/>
            <person name="Teshima H."/>
            <person name="Detter J.C."/>
            <person name="Tapia R."/>
            <person name="Han C."/>
            <person name="Land M."/>
            <person name="Hauser L."/>
            <person name="Markowitz V."/>
            <person name="Cheng J.-F."/>
            <person name="Hugenholtz P."/>
            <person name="Woyke T."/>
            <person name="Wu D."/>
            <person name="Gronow S."/>
            <person name="Wellnitz S."/>
            <person name="Brambilla E."/>
            <person name="Klenk H.-P."/>
            <person name="Eisen J.A."/>
        </authorList>
    </citation>
    <scope>NUCLEOTIDE SEQUENCE [LARGE SCALE GENOMIC DNA]</scope>
    <source>
        <strain evidence="3">ATCC 33096 / DSM 2489 / 6091</strain>
    </source>
</reference>
<dbReference type="Proteomes" id="UP000006852">
    <property type="component" value="Chromosome"/>
</dbReference>
<dbReference type="eggNOG" id="ENOG50329IR">
    <property type="taxonomic scope" value="Bacteria"/>
</dbReference>
<evidence type="ECO:0000313" key="2">
    <source>
        <dbReference type="EMBL" id="AEB14785.1"/>
    </source>
</evidence>
<feature type="transmembrane region" description="Helical" evidence="1">
    <location>
        <begin position="128"/>
        <end position="153"/>
    </location>
</feature>
<dbReference type="AlphaFoldDB" id="F2NSL1"/>